<dbReference type="PROSITE" id="PS50005">
    <property type="entry name" value="TPR"/>
    <property type="match status" value="1"/>
</dbReference>
<dbReference type="Proteomes" id="UP001295684">
    <property type="component" value="Unassembled WGS sequence"/>
</dbReference>
<proteinExistence type="inferred from homology"/>
<protein>
    <recommendedName>
        <fullName evidence="7">Tetratricopeptide repeat protein</fullName>
    </recommendedName>
</protein>
<comment type="similarity">
    <text evidence="2">Belongs to the APC3/CDC27 family.</text>
</comment>
<evidence type="ECO:0000256" key="3">
    <source>
        <dbReference type="PROSITE-ProRule" id="PRU00339"/>
    </source>
</evidence>
<feature type="repeat" description="TPR" evidence="3">
    <location>
        <begin position="195"/>
        <end position="228"/>
    </location>
</feature>
<keyword evidence="6" id="KW-1185">Reference proteome</keyword>
<dbReference type="Pfam" id="PF13181">
    <property type="entry name" value="TPR_8"/>
    <property type="match status" value="2"/>
</dbReference>
<accession>A0AAD1UAY8</accession>
<dbReference type="PANTHER" id="PTHR12558:SF13">
    <property type="entry name" value="CELL DIVISION CYCLE PROTEIN 27 HOMOLOG"/>
    <property type="match status" value="1"/>
</dbReference>
<dbReference type="Gene3D" id="1.25.40.1040">
    <property type="match status" value="1"/>
</dbReference>
<feature type="region of interest" description="Disordered" evidence="4">
    <location>
        <begin position="382"/>
        <end position="402"/>
    </location>
</feature>
<dbReference type="SMART" id="SM00028">
    <property type="entry name" value="TPR"/>
    <property type="match status" value="5"/>
</dbReference>
<dbReference type="InterPro" id="IPR019734">
    <property type="entry name" value="TPR_rpt"/>
</dbReference>
<dbReference type="AlphaFoldDB" id="A0AAD1UAY8"/>
<evidence type="ECO:0008006" key="7">
    <source>
        <dbReference type="Google" id="ProtNLM"/>
    </source>
</evidence>
<evidence type="ECO:0000313" key="6">
    <source>
        <dbReference type="Proteomes" id="UP001295684"/>
    </source>
</evidence>
<keyword evidence="1 3" id="KW-0802">TPR repeat</keyword>
<evidence type="ECO:0000256" key="2">
    <source>
        <dbReference type="ARBA" id="ARBA00038210"/>
    </source>
</evidence>
<evidence type="ECO:0000256" key="4">
    <source>
        <dbReference type="SAM" id="MobiDB-lite"/>
    </source>
</evidence>
<name>A0AAD1UAY8_EUPCR</name>
<dbReference type="PANTHER" id="PTHR12558">
    <property type="entry name" value="CELL DIVISION CYCLE 16,23,27"/>
    <property type="match status" value="1"/>
</dbReference>
<dbReference type="SUPFAM" id="SSF48452">
    <property type="entry name" value="TPR-like"/>
    <property type="match status" value="2"/>
</dbReference>
<evidence type="ECO:0000256" key="1">
    <source>
        <dbReference type="ARBA" id="ARBA00022803"/>
    </source>
</evidence>
<organism evidence="5 6">
    <name type="scientific">Euplotes crassus</name>
    <dbReference type="NCBI Taxonomy" id="5936"/>
    <lineage>
        <taxon>Eukaryota</taxon>
        <taxon>Sar</taxon>
        <taxon>Alveolata</taxon>
        <taxon>Ciliophora</taxon>
        <taxon>Intramacronucleata</taxon>
        <taxon>Spirotrichea</taxon>
        <taxon>Hypotrichia</taxon>
        <taxon>Euplotida</taxon>
        <taxon>Euplotidae</taxon>
        <taxon>Moneuplotes</taxon>
    </lineage>
</organism>
<gene>
    <name evidence="5" type="ORF">ECRASSUSDP1_LOCUS7095</name>
</gene>
<dbReference type="EMBL" id="CAMPGE010006899">
    <property type="protein sequence ID" value="CAI2365811.1"/>
    <property type="molecule type" value="Genomic_DNA"/>
</dbReference>
<evidence type="ECO:0000313" key="5">
    <source>
        <dbReference type="EMBL" id="CAI2365811.1"/>
    </source>
</evidence>
<dbReference type="InterPro" id="IPR011990">
    <property type="entry name" value="TPR-like_helical_dom_sf"/>
</dbReference>
<comment type="caution">
    <text evidence="5">The sequence shown here is derived from an EMBL/GenBank/DDBJ whole genome shotgun (WGS) entry which is preliminary data.</text>
</comment>
<reference evidence="5" key="1">
    <citation type="submission" date="2023-07" db="EMBL/GenBank/DDBJ databases">
        <authorList>
            <consortium name="AG Swart"/>
            <person name="Singh M."/>
            <person name="Singh A."/>
            <person name="Seah K."/>
            <person name="Emmerich C."/>
        </authorList>
    </citation>
    <scope>NUCLEOTIDE SEQUENCE</scope>
    <source>
        <strain evidence="5">DP1</strain>
    </source>
</reference>
<sequence>MGKVCSINKNKKKRKERYRTTDEEFITKKEKDQELIKKIKGTMTANDLWYDQDDGLMMNELGMQEFEKGKNCSIPLALKYLLRAEKLESLSFTSAYYTGCIYLENLSKPEKSLDYFMISISKNPNWDYPYSKIGEAYLKLEMNQEALNYLSQGYNLSNPCADLLNNFGLALYNNNSLQTAQTVLEECIQKNQGHYKAYNNLGNVYRKKGLDNEALKFYKESINLSGGKHLMAFINSSSIYLSRNNLIECVSTIFEAMEVDKAKARNLLKYCGLYQLAQHQDIKKAVILYENKEFQEGIDCIESILPKFPKNIALNCYLGMFYYKLGENEQAIKYCKKTIEECLDLPEKQGTVSNYFFKKAKDTLDFMGVDFKSMFHTCDDSKVDEGEQEEEEQKSTNADDFQEFDFREEPNFDTKNYLYTINSNSHYQKRKELERKYGPKPLECLPEQYHKDNHSDISESSIAQYDNFKRANICFDESSENYNLSDESSGLKSDISDRAMQLLREKIASNYANLQID</sequence>
<dbReference type="Gene3D" id="1.25.40.10">
    <property type="entry name" value="Tetratricopeptide repeat domain"/>
    <property type="match status" value="1"/>
</dbReference>